<evidence type="ECO:0000256" key="4">
    <source>
        <dbReference type="ARBA" id="ARBA00022723"/>
    </source>
</evidence>
<evidence type="ECO:0000256" key="2">
    <source>
        <dbReference type="ARBA" id="ARBA00022448"/>
    </source>
</evidence>
<evidence type="ECO:0000256" key="3">
    <source>
        <dbReference type="ARBA" id="ARBA00022692"/>
    </source>
</evidence>
<feature type="region of interest" description="Disordered" evidence="10">
    <location>
        <begin position="486"/>
        <end position="512"/>
    </location>
</feature>
<reference evidence="14" key="1">
    <citation type="submission" date="2021-03" db="EMBL/GenBank/DDBJ databases">
        <authorList>
            <person name="Li Z."/>
            <person name="Yang C."/>
        </authorList>
    </citation>
    <scope>NUCLEOTIDE SEQUENCE</scope>
    <source>
        <strain evidence="14">Dzin_1.0</strain>
        <tissue evidence="14">Leaf</tissue>
    </source>
</reference>
<dbReference type="Gene3D" id="1.20.120.1770">
    <property type="match status" value="1"/>
</dbReference>
<dbReference type="PANTHER" id="PTHR23130">
    <property type="entry name" value="CYTOCHROME B561 AND DOMON DOMAIN-CONTAINING PROTEIN"/>
    <property type="match status" value="1"/>
</dbReference>
<feature type="transmembrane region" description="Helical" evidence="11">
    <location>
        <begin position="456"/>
        <end position="480"/>
    </location>
</feature>
<dbReference type="PROSITE" id="PS50836">
    <property type="entry name" value="DOMON"/>
    <property type="match status" value="1"/>
</dbReference>
<evidence type="ECO:0000256" key="11">
    <source>
        <dbReference type="SAM" id="Phobius"/>
    </source>
</evidence>
<dbReference type="GO" id="GO:0046872">
    <property type="term" value="F:metal ion binding"/>
    <property type="evidence" value="ECO:0007669"/>
    <property type="project" value="UniProtKB-KW"/>
</dbReference>
<evidence type="ECO:0000256" key="8">
    <source>
        <dbReference type="ARBA" id="ARBA00023136"/>
    </source>
</evidence>
<dbReference type="SUPFAM" id="SSF55729">
    <property type="entry name" value="Acyl-CoA N-acyltransferases (Nat)"/>
    <property type="match status" value="1"/>
</dbReference>
<evidence type="ECO:0000259" key="13">
    <source>
        <dbReference type="PROSITE" id="PS50939"/>
    </source>
</evidence>
<evidence type="ECO:0000313" key="15">
    <source>
        <dbReference type="Proteomes" id="UP001085076"/>
    </source>
</evidence>
<feature type="domain" description="Cytochrome b561" evidence="13">
    <location>
        <begin position="283"/>
        <end position="480"/>
    </location>
</feature>
<dbReference type="SMART" id="SM00665">
    <property type="entry name" value="B561"/>
    <property type="match status" value="1"/>
</dbReference>
<proteinExistence type="predicted"/>
<dbReference type="CDD" id="cd08760">
    <property type="entry name" value="Cyt_b561_FRRS1_like"/>
    <property type="match status" value="1"/>
</dbReference>
<evidence type="ECO:0000313" key="14">
    <source>
        <dbReference type="EMBL" id="KAJ0973626.1"/>
    </source>
</evidence>
<dbReference type="Pfam" id="PF04526">
    <property type="entry name" value="DUF568"/>
    <property type="match status" value="1"/>
</dbReference>
<organism evidence="14 15">
    <name type="scientific">Dioscorea zingiberensis</name>
    <dbReference type="NCBI Taxonomy" id="325984"/>
    <lineage>
        <taxon>Eukaryota</taxon>
        <taxon>Viridiplantae</taxon>
        <taxon>Streptophyta</taxon>
        <taxon>Embryophyta</taxon>
        <taxon>Tracheophyta</taxon>
        <taxon>Spermatophyta</taxon>
        <taxon>Magnoliopsida</taxon>
        <taxon>Liliopsida</taxon>
        <taxon>Dioscoreales</taxon>
        <taxon>Dioscoreaceae</taxon>
        <taxon>Dioscorea</taxon>
    </lineage>
</organism>
<evidence type="ECO:0000256" key="9">
    <source>
        <dbReference type="ARBA" id="ARBA00053871"/>
    </source>
</evidence>
<keyword evidence="15" id="KW-1185">Reference proteome</keyword>
<dbReference type="AlphaFoldDB" id="A0A9D5CHU6"/>
<feature type="transmembrane region" description="Helical" evidence="11">
    <location>
        <begin position="392"/>
        <end position="411"/>
    </location>
</feature>
<keyword evidence="8 11" id="KW-0472">Membrane</keyword>
<evidence type="ECO:0000256" key="7">
    <source>
        <dbReference type="ARBA" id="ARBA00022989"/>
    </source>
</evidence>
<dbReference type="PANTHER" id="PTHR23130:SF167">
    <property type="entry name" value="CYTOCHROME B561 AND DOMON DOMAIN-CONTAINING PROTEIN"/>
    <property type="match status" value="1"/>
</dbReference>
<name>A0A9D5CHU6_9LILI</name>
<feature type="transmembrane region" description="Helical" evidence="11">
    <location>
        <begin position="323"/>
        <end position="344"/>
    </location>
</feature>
<dbReference type="InterPro" id="IPR016181">
    <property type="entry name" value="Acyl_CoA_acyltransferase"/>
</dbReference>
<keyword evidence="5" id="KW-0732">Signal</keyword>
<dbReference type="CDD" id="cd09629">
    <property type="entry name" value="DOMON_CIL1_like"/>
    <property type="match status" value="1"/>
</dbReference>
<feature type="compositionally biased region" description="Polar residues" evidence="10">
    <location>
        <begin position="497"/>
        <end position="512"/>
    </location>
</feature>
<dbReference type="Proteomes" id="UP001085076">
    <property type="component" value="Miscellaneous, Linkage group lg04"/>
</dbReference>
<comment type="subcellular location">
    <subcellularLocation>
        <location evidence="1">Membrane</location>
        <topology evidence="1">Multi-pass membrane protein</topology>
    </subcellularLocation>
</comment>
<dbReference type="GO" id="GO:0016020">
    <property type="term" value="C:membrane"/>
    <property type="evidence" value="ECO:0007669"/>
    <property type="project" value="UniProtKB-SubCell"/>
</dbReference>
<evidence type="ECO:0008006" key="16">
    <source>
        <dbReference type="Google" id="ProtNLM"/>
    </source>
</evidence>
<evidence type="ECO:0000256" key="10">
    <source>
        <dbReference type="SAM" id="MobiDB-lite"/>
    </source>
</evidence>
<evidence type="ECO:0000256" key="6">
    <source>
        <dbReference type="ARBA" id="ARBA00022982"/>
    </source>
</evidence>
<dbReference type="Pfam" id="PF03188">
    <property type="entry name" value="Cytochrom_B561"/>
    <property type="match status" value="1"/>
</dbReference>
<dbReference type="InterPro" id="IPR045265">
    <property type="entry name" value="AIR12_DOMON"/>
</dbReference>
<feature type="domain" description="DOMON" evidence="12">
    <location>
        <begin position="163"/>
        <end position="276"/>
    </location>
</feature>
<sequence>MIAEPESCGKGHGKESILMMMSFAIQNYGIQKFRAKIGESNKSSLDLFRKLGFQDVSYSDAFKKVSMKSSFLSPEWLHLELPVTELSVTLLGNRQLPKNTNKFFANLTTNQMSIFRRSPFLILISSLLLILNLHSSPSLAQDCGSDTFSENRLFSSCNSLSRLSAAIHWNYHPSNGTIDIAYRAQQSSSGWVAWALNPTSQGMIGAQTLFAFPGSNGSMLVYRTPISSGNPVVQDGNLSFTVFTKEAEYANGYMTIYATLELPGNATSVNQVWQAGTAFSNRVPSGHPATGDNVLSFNTIDFLSGATSGGGGSSRLRRKNTHGVLSAVSWGVLMPIGAIIARYMKVFSNPAWFYLHVACQCSAYIVGVAGWGTGLKLGSDSSGITYHSHRNIGISLFSLATLQMFALLLRPKKDHKYRLYWNAYHYLVGYTVIVLSIINIFKGFDILDPAKGWKNAYIAIIATLGGIALVLEAVTWVVVLKRKGRGSNEKSHHGANGVNSNGNMQSPQDQGV</sequence>
<dbReference type="Gene3D" id="3.40.630.30">
    <property type="match status" value="1"/>
</dbReference>
<accession>A0A9D5CHU6</accession>
<comment type="function">
    <text evidence="9">May act as a catecholamine-responsive trans-membrane electron transporter.</text>
</comment>
<evidence type="ECO:0000256" key="5">
    <source>
        <dbReference type="ARBA" id="ARBA00022729"/>
    </source>
</evidence>
<keyword evidence="2" id="KW-0813">Transport</keyword>
<dbReference type="PROSITE" id="PS50939">
    <property type="entry name" value="CYTOCHROME_B561"/>
    <property type="match status" value="1"/>
</dbReference>
<feature type="transmembrane region" description="Helical" evidence="11">
    <location>
        <begin position="351"/>
        <end position="372"/>
    </location>
</feature>
<reference evidence="14" key="2">
    <citation type="journal article" date="2022" name="Hortic Res">
        <title>The genome of Dioscorea zingiberensis sheds light on the biosynthesis, origin and evolution of the medicinally important diosgenin saponins.</title>
        <authorList>
            <person name="Li Y."/>
            <person name="Tan C."/>
            <person name="Li Z."/>
            <person name="Guo J."/>
            <person name="Li S."/>
            <person name="Chen X."/>
            <person name="Wang C."/>
            <person name="Dai X."/>
            <person name="Yang H."/>
            <person name="Song W."/>
            <person name="Hou L."/>
            <person name="Xu J."/>
            <person name="Tong Z."/>
            <person name="Xu A."/>
            <person name="Yuan X."/>
            <person name="Wang W."/>
            <person name="Yang Q."/>
            <person name="Chen L."/>
            <person name="Sun Z."/>
            <person name="Wang K."/>
            <person name="Pan B."/>
            <person name="Chen J."/>
            <person name="Bao Y."/>
            <person name="Liu F."/>
            <person name="Qi X."/>
            <person name="Gang D.R."/>
            <person name="Wen J."/>
            <person name="Li J."/>
        </authorList>
    </citation>
    <scope>NUCLEOTIDE SEQUENCE</scope>
    <source>
        <strain evidence="14">Dzin_1.0</strain>
    </source>
</reference>
<dbReference type="InterPro" id="IPR005018">
    <property type="entry name" value="DOMON_domain"/>
</dbReference>
<gene>
    <name evidence="14" type="ORF">J5N97_015591</name>
</gene>
<dbReference type="FunFam" id="1.20.120.1770:FF:000007">
    <property type="entry name" value="Cytochrome b561 and DOMON domain-containing protein"/>
    <property type="match status" value="1"/>
</dbReference>
<comment type="caution">
    <text evidence="14">The sequence shown here is derived from an EMBL/GenBank/DDBJ whole genome shotgun (WGS) entry which is preliminary data.</text>
</comment>
<dbReference type="EMBL" id="JAGGNH010000004">
    <property type="protein sequence ID" value="KAJ0973626.1"/>
    <property type="molecule type" value="Genomic_DNA"/>
</dbReference>
<evidence type="ECO:0000259" key="12">
    <source>
        <dbReference type="PROSITE" id="PS50836"/>
    </source>
</evidence>
<dbReference type="OrthoDB" id="2419613at2759"/>
<keyword evidence="6" id="KW-0249">Electron transport</keyword>
<protein>
    <recommendedName>
        <fullName evidence="16">Cytochrome b561 and DOMON domain-containing protein</fullName>
    </recommendedName>
</protein>
<evidence type="ECO:0000256" key="1">
    <source>
        <dbReference type="ARBA" id="ARBA00004141"/>
    </source>
</evidence>
<dbReference type="InterPro" id="IPR006593">
    <property type="entry name" value="Cyt_b561/ferric_Rdtase_TM"/>
</dbReference>
<feature type="transmembrane region" description="Helical" evidence="11">
    <location>
        <begin position="423"/>
        <end position="444"/>
    </location>
</feature>
<keyword evidence="7 11" id="KW-1133">Transmembrane helix</keyword>
<keyword evidence="4" id="KW-0479">Metal-binding</keyword>
<keyword evidence="3 11" id="KW-0812">Transmembrane</keyword>